<dbReference type="InterPro" id="IPR021109">
    <property type="entry name" value="Peptidase_aspartic_dom_sf"/>
</dbReference>
<dbReference type="SUPFAM" id="SSF50630">
    <property type="entry name" value="Acid proteases"/>
    <property type="match status" value="1"/>
</dbReference>
<evidence type="ECO:0000313" key="8">
    <source>
        <dbReference type="Proteomes" id="UP000283895"/>
    </source>
</evidence>
<dbReference type="InterPro" id="IPR034163">
    <property type="entry name" value="Aspergillopepsin-like_cat_dom"/>
</dbReference>
<reference evidence="7 8" key="1">
    <citation type="submission" date="2015-09" db="EMBL/GenBank/DDBJ databases">
        <title>Host preference determinants of Valsa canker pathogens revealed by comparative genomics.</title>
        <authorList>
            <person name="Yin Z."/>
            <person name="Huang L."/>
        </authorList>
    </citation>
    <scope>NUCLEOTIDE SEQUENCE [LARGE SCALE GENOMIC DNA]</scope>
    <source>
        <strain evidence="7 8">03-1</strain>
    </source>
</reference>
<dbReference type="STRING" id="356882.A0A423WBR4"/>
<name>A0A423WBR4_9PEZI</name>
<keyword evidence="2" id="KW-0645">Protease</keyword>
<dbReference type="Proteomes" id="UP000283895">
    <property type="component" value="Unassembled WGS sequence"/>
</dbReference>
<dbReference type="Pfam" id="PF00026">
    <property type="entry name" value="Asp"/>
    <property type="match status" value="1"/>
</dbReference>
<dbReference type="GO" id="GO:0006508">
    <property type="term" value="P:proteolysis"/>
    <property type="evidence" value="ECO:0007669"/>
    <property type="project" value="UniProtKB-KW"/>
</dbReference>
<evidence type="ECO:0000256" key="2">
    <source>
        <dbReference type="ARBA" id="ARBA00022670"/>
    </source>
</evidence>
<feature type="active site" evidence="5">
    <location>
        <position position="121"/>
    </location>
</feature>
<dbReference type="InterPro" id="IPR033121">
    <property type="entry name" value="PEPTIDASE_A1"/>
</dbReference>
<dbReference type="Gene3D" id="2.40.70.10">
    <property type="entry name" value="Acid Proteases"/>
    <property type="match status" value="2"/>
</dbReference>
<feature type="active site" evidence="5">
    <location>
        <position position="317"/>
    </location>
</feature>
<proteinExistence type="inferred from homology"/>
<dbReference type="AlphaFoldDB" id="A0A423WBR4"/>
<dbReference type="PANTHER" id="PTHR47966">
    <property type="entry name" value="BETA-SITE APP-CLEAVING ENZYME, ISOFORM A-RELATED"/>
    <property type="match status" value="1"/>
</dbReference>
<dbReference type="PROSITE" id="PS51767">
    <property type="entry name" value="PEPTIDASE_A1"/>
    <property type="match status" value="1"/>
</dbReference>
<sequence>MEAIFATQAELKKKLGLRKVQAIPNQNYKAHGTKSYVYLLNRFGFQPTKPGPYRHAAHLHQRGLAHSNVAKGGRLRREHKLIKATGDQTGEVTAEDQQNDSEYLCEVEIGTPAQKLLLDFDTGSSDLWVFSTELSSRAQKGHNVFDPSKSSTWKSATGEKWQISYGDGSSASGDVGTDTVNIGGVSVENQAVELAKTAADQFTSGTGDGLLGLAFPSINTITKSGRSAPQNTPVANMISQGDIPKEAQLFTSAFYSSRDQKEKSFYTFGYIDQDLVGDNEITYVDIDNSEGFWMFPSTSATVAGKTINLSSNTAIADTGTTLALVSDEVVEALYDAIPGSKYDEEQQGYLFPTSVTADQLPDFTVAVGDTQFTIQKEDLAFAVASEGYWYGGVQSRGDNPFDILGDTFLKSVYAIWDQGNTRLGLVPKIESTQNLEPPSSTS</sequence>
<evidence type="ECO:0000256" key="4">
    <source>
        <dbReference type="ARBA" id="ARBA00022801"/>
    </source>
</evidence>
<dbReference type="OrthoDB" id="2747330at2759"/>
<dbReference type="FunFam" id="2.40.70.10:FF:000092">
    <property type="entry name" value="Aspartic endopeptidase (AP1)"/>
    <property type="match status" value="1"/>
</dbReference>
<gene>
    <name evidence="7" type="ORF">VMCG_06476</name>
</gene>
<evidence type="ECO:0000256" key="5">
    <source>
        <dbReference type="PIRSR" id="PIRSR601461-1"/>
    </source>
</evidence>
<accession>A0A423WBR4</accession>
<dbReference type="CDD" id="cd06097">
    <property type="entry name" value="Aspergillopepsin_like"/>
    <property type="match status" value="1"/>
</dbReference>
<dbReference type="InterPro" id="IPR001461">
    <property type="entry name" value="Aspartic_peptidase_A1"/>
</dbReference>
<comment type="caution">
    <text evidence="7">The sequence shown here is derived from an EMBL/GenBank/DDBJ whole genome shotgun (WGS) entry which is preliminary data.</text>
</comment>
<evidence type="ECO:0000259" key="6">
    <source>
        <dbReference type="PROSITE" id="PS51767"/>
    </source>
</evidence>
<evidence type="ECO:0000256" key="3">
    <source>
        <dbReference type="ARBA" id="ARBA00022750"/>
    </source>
</evidence>
<evidence type="ECO:0000313" key="7">
    <source>
        <dbReference type="EMBL" id="ROW00747.1"/>
    </source>
</evidence>
<keyword evidence="8" id="KW-1185">Reference proteome</keyword>
<dbReference type="PANTHER" id="PTHR47966:SF1">
    <property type="entry name" value="ASPARTYL PROTEINASE"/>
    <property type="match status" value="1"/>
</dbReference>
<feature type="domain" description="Peptidase A1" evidence="6">
    <location>
        <begin position="103"/>
        <end position="426"/>
    </location>
</feature>
<dbReference type="GO" id="GO:0004190">
    <property type="term" value="F:aspartic-type endopeptidase activity"/>
    <property type="evidence" value="ECO:0007669"/>
    <property type="project" value="UniProtKB-KW"/>
</dbReference>
<comment type="similarity">
    <text evidence="1">Belongs to the peptidase A1 family.</text>
</comment>
<dbReference type="PRINTS" id="PR00792">
    <property type="entry name" value="PEPSIN"/>
</dbReference>
<evidence type="ECO:0000256" key="1">
    <source>
        <dbReference type="ARBA" id="ARBA00007447"/>
    </source>
</evidence>
<organism evidence="7 8">
    <name type="scientific">Cytospora schulzeri</name>
    <dbReference type="NCBI Taxonomy" id="448051"/>
    <lineage>
        <taxon>Eukaryota</taxon>
        <taxon>Fungi</taxon>
        <taxon>Dikarya</taxon>
        <taxon>Ascomycota</taxon>
        <taxon>Pezizomycotina</taxon>
        <taxon>Sordariomycetes</taxon>
        <taxon>Sordariomycetidae</taxon>
        <taxon>Diaporthales</taxon>
        <taxon>Cytosporaceae</taxon>
        <taxon>Cytospora</taxon>
    </lineage>
</organism>
<protein>
    <recommendedName>
        <fullName evidence="6">Peptidase A1 domain-containing protein</fullName>
    </recommendedName>
</protein>
<dbReference type="EMBL" id="LKEA01000020">
    <property type="protein sequence ID" value="ROW00747.1"/>
    <property type="molecule type" value="Genomic_DNA"/>
</dbReference>
<keyword evidence="3" id="KW-0064">Aspartyl protease</keyword>
<keyword evidence="4" id="KW-0378">Hydrolase</keyword>